<dbReference type="PANTHER" id="PTHR33969:SF2">
    <property type="entry name" value="SEGREGATION AND CONDENSATION PROTEIN A"/>
    <property type="match status" value="1"/>
</dbReference>
<keyword evidence="3" id="KW-0131">Cell cycle</keyword>
<comment type="subunit">
    <text evidence="3">Component of a cohesin-like complex composed of ScpA, ScpB and the Smc homodimer, in which ScpA and ScpB bind to the head domain of Smc. The presence of the three proteins is required for the association of the complex with DNA.</text>
</comment>
<dbReference type="GO" id="GO:0007059">
    <property type="term" value="P:chromosome segregation"/>
    <property type="evidence" value="ECO:0007669"/>
    <property type="project" value="UniProtKB-UniRule"/>
</dbReference>
<gene>
    <name evidence="3" type="primary">scpA</name>
    <name evidence="4" type="ORF">BM613_12825</name>
</gene>
<protein>
    <recommendedName>
        <fullName evidence="2 3">Segregation and condensation protein A</fullName>
    </recommendedName>
</protein>
<evidence type="ECO:0000313" key="4">
    <source>
        <dbReference type="EMBL" id="PWI56616.1"/>
    </source>
</evidence>
<dbReference type="InterPro" id="IPR003768">
    <property type="entry name" value="ScpA"/>
</dbReference>
<dbReference type="AlphaFoldDB" id="A0A2U3D5P9"/>
<dbReference type="RefSeq" id="WP_109431608.1">
    <property type="nucleotide sequence ID" value="NZ_MPDK01000033.1"/>
</dbReference>
<dbReference type="InterPro" id="IPR023093">
    <property type="entry name" value="ScpA-like_C"/>
</dbReference>
<organism evidence="4 5">
    <name type="scientific">Sulfoacidibacillus thermotolerans</name>
    <name type="common">Acidibacillus sulfuroxidans</name>
    <dbReference type="NCBI Taxonomy" id="1765684"/>
    <lineage>
        <taxon>Bacteria</taxon>
        <taxon>Bacillati</taxon>
        <taxon>Bacillota</taxon>
        <taxon>Bacilli</taxon>
        <taxon>Bacillales</taxon>
        <taxon>Alicyclobacillaceae</taxon>
        <taxon>Sulfoacidibacillus</taxon>
    </lineage>
</organism>
<proteinExistence type="inferred from homology"/>
<dbReference type="Gene3D" id="1.10.10.580">
    <property type="entry name" value="Structural maintenance of chromosome 1. Chain E"/>
    <property type="match status" value="1"/>
</dbReference>
<comment type="caution">
    <text evidence="4">The sequence shown here is derived from an EMBL/GenBank/DDBJ whole genome shotgun (WGS) entry which is preliminary data.</text>
</comment>
<dbReference type="OrthoDB" id="9811016at2"/>
<keyword evidence="1 3" id="KW-0159">Chromosome partition</keyword>
<keyword evidence="5" id="KW-1185">Reference proteome</keyword>
<accession>A0A2U3D5P9</accession>
<dbReference type="PANTHER" id="PTHR33969">
    <property type="entry name" value="SEGREGATION AND CONDENSATION PROTEIN A"/>
    <property type="match status" value="1"/>
</dbReference>
<dbReference type="Gene3D" id="6.10.250.2410">
    <property type="match status" value="1"/>
</dbReference>
<dbReference type="GO" id="GO:0006260">
    <property type="term" value="P:DNA replication"/>
    <property type="evidence" value="ECO:0007669"/>
    <property type="project" value="UniProtKB-UniRule"/>
</dbReference>
<sequence length="249" mass="28787">MKEPQNYQISLQSFEGPLDMLLHFIESDKLDIHEIPIAKVTDQYMAYLNQSLEFELEIASEFLVMAATLIAIKARSLLPKRIEQNPQNPGDLDAENDPEQDLKERLLEYKAFKMVALTLEQKQVQRAEHIGRLPTALEPYRELPTVSDFLAGLELSHLQEVVLRVLTRSQKTVDVSVVRDRETIPERMNTILKTLQKGSTTFFALTKNRQRKEIVTVFLAILELIRLNKIICRQEAKFGDIWIELKKTN</sequence>
<dbReference type="EMBL" id="MPDK01000033">
    <property type="protein sequence ID" value="PWI56616.1"/>
    <property type="molecule type" value="Genomic_DNA"/>
</dbReference>
<comment type="function">
    <text evidence="3">Participates in chromosomal partition during cell division. May act via the formation of a condensin-like complex containing Smc and ScpB that pull DNA away from mid-cell into both cell halves.</text>
</comment>
<evidence type="ECO:0000256" key="2">
    <source>
        <dbReference type="ARBA" id="ARBA00044777"/>
    </source>
</evidence>
<keyword evidence="3" id="KW-0132">Cell division</keyword>
<keyword evidence="3" id="KW-0963">Cytoplasm</keyword>
<evidence type="ECO:0000256" key="1">
    <source>
        <dbReference type="ARBA" id="ARBA00022829"/>
    </source>
</evidence>
<comment type="similarity">
    <text evidence="3">Belongs to the ScpA family.</text>
</comment>
<dbReference type="GO" id="GO:0005737">
    <property type="term" value="C:cytoplasm"/>
    <property type="evidence" value="ECO:0007669"/>
    <property type="project" value="UniProtKB-SubCell"/>
</dbReference>
<dbReference type="HAMAP" id="MF_01805">
    <property type="entry name" value="ScpA"/>
    <property type="match status" value="1"/>
</dbReference>
<comment type="subcellular location">
    <subcellularLocation>
        <location evidence="3">Cytoplasm</location>
    </subcellularLocation>
    <text evidence="3">Associated with two foci at the outer edges of the nucleoid region in young cells, and at four foci within both cell halves in older cells.</text>
</comment>
<dbReference type="GO" id="GO:0051301">
    <property type="term" value="P:cell division"/>
    <property type="evidence" value="ECO:0007669"/>
    <property type="project" value="UniProtKB-KW"/>
</dbReference>
<evidence type="ECO:0000313" key="5">
    <source>
        <dbReference type="Proteomes" id="UP000245380"/>
    </source>
</evidence>
<reference evidence="4 5" key="1">
    <citation type="submission" date="2016-11" db="EMBL/GenBank/DDBJ databases">
        <title>Comparative genomics of Acidibacillus ferroxidans species.</title>
        <authorList>
            <person name="Oliveira G."/>
            <person name="Nunes G."/>
            <person name="Oliveira R."/>
            <person name="Araujo F."/>
            <person name="Salim A."/>
            <person name="Scholte L."/>
            <person name="Morais D."/>
            <person name="Nancucheo I."/>
            <person name="Johnson D.B."/>
            <person name="Grail B."/>
            <person name="Bittencourt J."/>
            <person name="Valadares R."/>
        </authorList>
    </citation>
    <scope>NUCLEOTIDE SEQUENCE [LARGE SCALE GENOMIC DNA]</scope>
    <source>
        <strain evidence="4 5">Y002</strain>
    </source>
</reference>
<dbReference type="Pfam" id="PF02616">
    <property type="entry name" value="SMC_ScpA"/>
    <property type="match status" value="1"/>
</dbReference>
<name>A0A2U3D5P9_SULT2</name>
<evidence type="ECO:0000256" key="3">
    <source>
        <dbReference type="HAMAP-Rule" id="MF_01805"/>
    </source>
</evidence>
<dbReference type="Proteomes" id="UP000245380">
    <property type="component" value="Unassembled WGS sequence"/>
</dbReference>